<dbReference type="SUPFAM" id="SSF81383">
    <property type="entry name" value="F-box domain"/>
    <property type="match status" value="1"/>
</dbReference>
<feature type="domain" description="F-box" evidence="1">
    <location>
        <begin position="55"/>
        <end position="109"/>
    </location>
</feature>
<evidence type="ECO:0000313" key="3">
    <source>
        <dbReference type="Proteomes" id="UP001301958"/>
    </source>
</evidence>
<dbReference type="InterPro" id="IPR001810">
    <property type="entry name" value="F-box_dom"/>
</dbReference>
<gene>
    <name evidence="2" type="ORF">QBC38DRAFT_531381</name>
</gene>
<dbReference type="PROSITE" id="PS50181">
    <property type="entry name" value="FBOX"/>
    <property type="match status" value="1"/>
</dbReference>
<name>A0AAN7GYK1_9PEZI</name>
<evidence type="ECO:0000313" key="2">
    <source>
        <dbReference type="EMBL" id="KAK4225140.1"/>
    </source>
</evidence>
<dbReference type="AlphaFoldDB" id="A0AAN7GYK1"/>
<dbReference type="Pfam" id="PF12937">
    <property type="entry name" value="F-box-like"/>
    <property type="match status" value="1"/>
</dbReference>
<proteinExistence type="predicted"/>
<sequence>MRGFFPPSRTRFGQFAPDWDNIRVRLGLFVSGSRDIIEVTVHLAGLTMNIHSAMNPLWSRMPNEIFGQILDYLPSSSLCNAALVNHHFRNATYPLLYRWIHVDLRWKSKQATSALVSLIEALFSNGNICGIVRRLTFQATNGEMPSSAAADIFQRLKLLYSRANSLGLPVDIIDPPFLDRFTLTQMFSFGLLMALLPRLHTVELFLPTYVANKMRILNQNPWRVQPWHFAAELRTLHIIADDAFHAFHIDSVFSLLRHAQPHIQRLTIRGICPALEEFALPSLMQLSLVYYITNPLPNSHPGLLWNNLIGTDYPSL</sequence>
<comment type="caution">
    <text evidence="2">The sequence shown here is derived from an EMBL/GenBank/DDBJ whole genome shotgun (WGS) entry which is preliminary data.</text>
</comment>
<evidence type="ECO:0000259" key="1">
    <source>
        <dbReference type="PROSITE" id="PS50181"/>
    </source>
</evidence>
<dbReference type="EMBL" id="MU865374">
    <property type="protein sequence ID" value="KAK4225140.1"/>
    <property type="molecule type" value="Genomic_DNA"/>
</dbReference>
<dbReference type="InterPro" id="IPR036047">
    <property type="entry name" value="F-box-like_dom_sf"/>
</dbReference>
<reference evidence="2" key="1">
    <citation type="journal article" date="2023" name="Mol. Phylogenet. Evol.">
        <title>Genome-scale phylogeny and comparative genomics of the fungal order Sordariales.</title>
        <authorList>
            <person name="Hensen N."/>
            <person name="Bonometti L."/>
            <person name="Westerberg I."/>
            <person name="Brannstrom I.O."/>
            <person name="Guillou S."/>
            <person name="Cros-Aarteil S."/>
            <person name="Calhoun S."/>
            <person name="Haridas S."/>
            <person name="Kuo A."/>
            <person name="Mondo S."/>
            <person name="Pangilinan J."/>
            <person name="Riley R."/>
            <person name="LaButti K."/>
            <person name="Andreopoulos B."/>
            <person name="Lipzen A."/>
            <person name="Chen C."/>
            <person name="Yan M."/>
            <person name="Daum C."/>
            <person name="Ng V."/>
            <person name="Clum A."/>
            <person name="Steindorff A."/>
            <person name="Ohm R.A."/>
            <person name="Martin F."/>
            <person name="Silar P."/>
            <person name="Natvig D.O."/>
            <person name="Lalanne C."/>
            <person name="Gautier V."/>
            <person name="Ament-Velasquez S.L."/>
            <person name="Kruys A."/>
            <person name="Hutchinson M.I."/>
            <person name="Powell A.J."/>
            <person name="Barry K."/>
            <person name="Miller A.N."/>
            <person name="Grigoriev I.V."/>
            <person name="Debuchy R."/>
            <person name="Gladieux P."/>
            <person name="Hiltunen Thoren M."/>
            <person name="Johannesson H."/>
        </authorList>
    </citation>
    <scope>NUCLEOTIDE SEQUENCE</scope>
    <source>
        <strain evidence="2">CBS 990.96</strain>
    </source>
</reference>
<keyword evidence="3" id="KW-1185">Reference proteome</keyword>
<accession>A0AAN7GYK1</accession>
<reference evidence="2" key="2">
    <citation type="submission" date="2023-05" db="EMBL/GenBank/DDBJ databases">
        <authorList>
            <consortium name="Lawrence Berkeley National Laboratory"/>
            <person name="Steindorff A."/>
            <person name="Hensen N."/>
            <person name="Bonometti L."/>
            <person name="Westerberg I."/>
            <person name="Brannstrom I.O."/>
            <person name="Guillou S."/>
            <person name="Cros-Aarteil S."/>
            <person name="Calhoun S."/>
            <person name="Haridas S."/>
            <person name="Kuo A."/>
            <person name="Mondo S."/>
            <person name="Pangilinan J."/>
            <person name="Riley R."/>
            <person name="Labutti K."/>
            <person name="Andreopoulos B."/>
            <person name="Lipzen A."/>
            <person name="Chen C."/>
            <person name="Yanf M."/>
            <person name="Daum C."/>
            <person name="Ng V."/>
            <person name="Clum A."/>
            <person name="Ohm R."/>
            <person name="Martin F."/>
            <person name="Silar P."/>
            <person name="Natvig D."/>
            <person name="Lalanne C."/>
            <person name="Gautier V."/>
            <person name="Ament-Velasquez S.L."/>
            <person name="Kruys A."/>
            <person name="Hutchinson M.I."/>
            <person name="Powell A.J."/>
            <person name="Barry K."/>
            <person name="Miller A.N."/>
            <person name="Grigoriev I.V."/>
            <person name="Debuchy R."/>
            <person name="Gladieux P."/>
            <person name="Thoren M.H."/>
            <person name="Johannesson H."/>
        </authorList>
    </citation>
    <scope>NUCLEOTIDE SEQUENCE</scope>
    <source>
        <strain evidence="2">CBS 990.96</strain>
    </source>
</reference>
<organism evidence="2 3">
    <name type="scientific">Podospora fimiseda</name>
    <dbReference type="NCBI Taxonomy" id="252190"/>
    <lineage>
        <taxon>Eukaryota</taxon>
        <taxon>Fungi</taxon>
        <taxon>Dikarya</taxon>
        <taxon>Ascomycota</taxon>
        <taxon>Pezizomycotina</taxon>
        <taxon>Sordariomycetes</taxon>
        <taxon>Sordariomycetidae</taxon>
        <taxon>Sordariales</taxon>
        <taxon>Podosporaceae</taxon>
        <taxon>Podospora</taxon>
    </lineage>
</organism>
<dbReference type="SMART" id="SM00256">
    <property type="entry name" value="FBOX"/>
    <property type="match status" value="1"/>
</dbReference>
<dbReference type="Gene3D" id="1.20.1280.50">
    <property type="match status" value="1"/>
</dbReference>
<protein>
    <recommendedName>
        <fullName evidence="1">F-box domain-containing protein</fullName>
    </recommendedName>
</protein>
<dbReference type="Proteomes" id="UP001301958">
    <property type="component" value="Unassembled WGS sequence"/>
</dbReference>